<keyword evidence="1 8" id="KW-0436">Ligase</keyword>
<keyword evidence="8" id="KW-0808">Transferase</keyword>
<dbReference type="InterPro" id="IPR003789">
    <property type="entry name" value="Asn/Gln_tRNA_amidoTrase-B-like"/>
</dbReference>
<dbReference type="EMBL" id="UOEI01000174">
    <property type="protein sequence ID" value="VAV96298.1"/>
    <property type="molecule type" value="Genomic_DNA"/>
</dbReference>
<dbReference type="GO" id="GO:0016740">
    <property type="term" value="F:transferase activity"/>
    <property type="evidence" value="ECO:0007669"/>
    <property type="project" value="UniProtKB-KW"/>
</dbReference>
<dbReference type="InterPro" id="IPR006075">
    <property type="entry name" value="Asn/Gln-tRNA_Trfase_suB/E_cat"/>
</dbReference>
<dbReference type="Gene3D" id="1.10.10.410">
    <property type="match status" value="1"/>
</dbReference>
<dbReference type="EC" id="6.3.5.7" evidence="8"/>
<evidence type="ECO:0000256" key="4">
    <source>
        <dbReference type="ARBA" id="ARBA00022917"/>
    </source>
</evidence>
<protein>
    <submittedName>
        <fullName evidence="8">Aspartyl-tRNA(Asn) amidotransferase subunit B @ Glutamyl-tRNA(Gln) amidotransferase subunit B</fullName>
        <ecNumber evidence="8">6.3.5.6</ecNumber>
        <ecNumber evidence="8">6.3.5.7</ecNumber>
    </submittedName>
</protein>
<evidence type="ECO:0000256" key="6">
    <source>
        <dbReference type="ARBA" id="ARBA00047913"/>
    </source>
</evidence>
<dbReference type="PANTHER" id="PTHR11659:SF0">
    <property type="entry name" value="GLUTAMYL-TRNA(GLN) AMIDOTRANSFERASE SUBUNIT B, MITOCHONDRIAL"/>
    <property type="match status" value="1"/>
</dbReference>
<dbReference type="GO" id="GO:0006412">
    <property type="term" value="P:translation"/>
    <property type="evidence" value="ECO:0007669"/>
    <property type="project" value="UniProtKB-KW"/>
</dbReference>
<evidence type="ECO:0000256" key="3">
    <source>
        <dbReference type="ARBA" id="ARBA00022840"/>
    </source>
</evidence>
<evidence type="ECO:0000313" key="8">
    <source>
        <dbReference type="EMBL" id="VAV96298.1"/>
    </source>
</evidence>
<dbReference type="Pfam" id="PF02934">
    <property type="entry name" value="GatB_N"/>
    <property type="match status" value="1"/>
</dbReference>
<dbReference type="EC" id="6.3.5.6" evidence="8"/>
<keyword evidence="4" id="KW-0648">Protein biosynthesis</keyword>
<evidence type="ECO:0000256" key="2">
    <source>
        <dbReference type="ARBA" id="ARBA00022741"/>
    </source>
</evidence>
<feature type="domain" description="Asn/Gln amidotransferase" evidence="7">
    <location>
        <begin position="71"/>
        <end position="218"/>
    </location>
</feature>
<name>A0A3B0S7B1_9ZZZZ</name>
<dbReference type="SUPFAM" id="SSF55931">
    <property type="entry name" value="Glutamine synthetase/guanido kinase"/>
    <property type="match status" value="1"/>
</dbReference>
<dbReference type="GO" id="GO:0070681">
    <property type="term" value="P:glutaminyl-tRNAGln biosynthesis via transamidation"/>
    <property type="evidence" value="ECO:0007669"/>
    <property type="project" value="TreeGrafter"/>
</dbReference>
<dbReference type="InterPro" id="IPR014746">
    <property type="entry name" value="Gln_synth/guanido_kin_cat_dom"/>
</dbReference>
<proteinExistence type="predicted"/>
<feature type="non-terminal residue" evidence="8">
    <location>
        <position position="1"/>
    </location>
</feature>
<dbReference type="InterPro" id="IPR017959">
    <property type="entry name" value="Asn/Gln-tRNA_amidoTrfase_suB/E"/>
</dbReference>
<dbReference type="SMART" id="SM00845">
    <property type="entry name" value="GatB_Yqey"/>
    <property type="match status" value="1"/>
</dbReference>
<evidence type="ECO:0000259" key="7">
    <source>
        <dbReference type="SMART" id="SM00845"/>
    </source>
</evidence>
<sequence length="220" mass="23545">VTTSMRTKEESEDYRYFQDPDLLPLEVTQEWQDEIGATIPELPAMRRRRFLEAGVDLETAGILADNEDLARLFTSAVAGGATGRTVGIWLTGEVVAYLRRQEITIGDTSLTAGHLGELGSMVDGGDLSSSAAKEVLLAVLEGEGTPGEIADARDLLQVSDTGAIEEAVDAVLAQNVDAVDKIRGGDMKPFGFLVGQVMRHMGGKADPKVVRSVLEQRTGS</sequence>
<organism evidence="8">
    <name type="scientific">hydrothermal vent metagenome</name>
    <dbReference type="NCBI Taxonomy" id="652676"/>
    <lineage>
        <taxon>unclassified sequences</taxon>
        <taxon>metagenomes</taxon>
        <taxon>ecological metagenomes</taxon>
    </lineage>
</organism>
<reference evidence="8" key="1">
    <citation type="submission" date="2018-06" db="EMBL/GenBank/DDBJ databases">
        <authorList>
            <person name="Zhirakovskaya E."/>
        </authorList>
    </citation>
    <scope>NUCLEOTIDE SEQUENCE</scope>
</reference>
<dbReference type="SUPFAM" id="SSF89095">
    <property type="entry name" value="GatB/YqeY motif"/>
    <property type="match status" value="1"/>
</dbReference>
<keyword evidence="2" id="KW-0547">Nucleotide-binding</keyword>
<gene>
    <name evidence="8" type="ORF">MNBD_ACTINO01-1101</name>
</gene>
<dbReference type="GO" id="GO:0050567">
    <property type="term" value="F:glutaminyl-tRNA synthase (glutamine-hydrolyzing) activity"/>
    <property type="evidence" value="ECO:0007669"/>
    <property type="project" value="UniProtKB-EC"/>
</dbReference>
<dbReference type="Pfam" id="PF02637">
    <property type="entry name" value="GatB_Yqey"/>
    <property type="match status" value="1"/>
</dbReference>
<accession>A0A3B0S7B1</accession>
<comment type="catalytic activity">
    <reaction evidence="5">
        <text>L-aspartyl-tRNA(Asn) + L-glutamine + ATP + H2O = L-asparaginyl-tRNA(Asn) + L-glutamate + ADP + phosphate + 2 H(+)</text>
        <dbReference type="Rhea" id="RHEA:14513"/>
        <dbReference type="Rhea" id="RHEA-COMP:9674"/>
        <dbReference type="Rhea" id="RHEA-COMP:9677"/>
        <dbReference type="ChEBI" id="CHEBI:15377"/>
        <dbReference type="ChEBI" id="CHEBI:15378"/>
        <dbReference type="ChEBI" id="CHEBI:29985"/>
        <dbReference type="ChEBI" id="CHEBI:30616"/>
        <dbReference type="ChEBI" id="CHEBI:43474"/>
        <dbReference type="ChEBI" id="CHEBI:58359"/>
        <dbReference type="ChEBI" id="CHEBI:78515"/>
        <dbReference type="ChEBI" id="CHEBI:78516"/>
        <dbReference type="ChEBI" id="CHEBI:456216"/>
    </reaction>
</comment>
<dbReference type="AlphaFoldDB" id="A0A3B0S7B1"/>
<dbReference type="InterPro" id="IPR018027">
    <property type="entry name" value="Asn/Gln_amidotransferase"/>
</dbReference>
<dbReference type="PANTHER" id="PTHR11659">
    <property type="entry name" value="GLUTAMYL-TRNA GLN AMIDOTRANSFERASE SUBUNIT B MITOCHONDRIAL AND PROKARYOTIC PET112-RELATED"/>
    <property type="match status" value="1"/>
</dbReference>
<dbReference type="GO" id="GO:0050566">
    <property type="term" value="F:asparaginyl-tRNA synthase (glutamine-hydrolyzing) activity"/>
    <property type="evidence" value="ECO:0007669"/>
    <property type="project" value="UniProtKB-EC"/>
</dbReference>
<comment type="catalytic activity">
    <reaction evidence="6">
        <text>L-glutamyl-tRNA(Gln) + L-glutamine + ATP + H2O = L-glutaminyl-tRNA(Gln) + L-glutamate + ADP + phosphate + H(+)</text>
        <dbReference type="Rhea" id="RHEA:17521"/>
        <dbReference type="Rhea" id="RHEA-COMP:9681"/>
        <dbReference type="Rhea" id="RHEA-COMP:9684"/>
        <dbReference type="ChEBI" id="CHEBI:15377"/>
        <dbReference type="ChEBI" id="CHEBI:15378"/>
        <dbReference type="ChEBI" id="CHEBI:29985"/>
        <dbReference type="ChEBI" id="CHEBI:30616"/>
        <dbReference type="ChEBI" id="CHEBI:43474"/>
        <dbReference type="ChEBI" id="CHEBI:58359"/>
        <dbReference type="ChEBI" id="CHEBI:78520"/>
        <dbReference type="ChEBI" id="CHEBI:78521"/>
        <dbReference type="ChEBI" id="CHEBI:456216"/>
    </reaction>
</comment>
<dbReference type="GO" id="GO:0005524">
    <property type="term" value="F:ATP binding"/>
    <property type="evidence" value="ECO:0007669"/>
    <property type="project" value="UniProtKB-KW"/>
</dbReference>
<evidence type="ECO:0000256" key="5">
    <source>
        <dbReference type="ARBA" id="ARBA00047380"/>
    </source>
</evidence>
<evidence type="ECO:0000256" key="1">
    <source>
        <dbReference type="ARBA" id="ARBA00022598"/>
    </source>
</evidence>
<dbReference type="FunFam" id="1.10.10.410:FF:000001">
    <property type="entry name" value="Aspartyl/glutamyl-tRNA(Asn/Gln) amidotransferase subunit B"/>
    <property type="match status" value="1"/>
</dbReference>
<dbReference type="InterPro" id="IPR023168">
    <property type="entry name" value="GatB_Yqey_C_2"/>
</dbReference>
<keyword evidence="3" id="KW-0067">ATP-binding</keyword>